<evidence type="ECO:0000256" key="1">
    <source>
        <dbReference type="SAM" id="Coils"/>
    </source>
</evidence>
<keyword evidence="4" id="KW-0378">Hydrolase</keyword>
<dbReference type="InterPro" id="IPR050742">
    <property type="entry name" value="Helicase_Restrict-Modif_Enz"/>
</dbReference>
<organism evidence="4 5">
    <name type="scientific">Nocardiopsis akebiae</name>
    <dbReference type="NCBI Taxonomy" id="2831968"/>
    <lineage>
        <taxon>Bacteria</taxon>
        <taxon>Bacillati</taxon>
        <taxon>Actinomycetota</taxon>
        <taxon>Actinomycetes</taxon>
        <taxon>Streptosporangiales</taxon>
        <taxon>Nocardiopsidaceae</taxon>
        <taxon>Nocardiopsis</taxon>
    </lineage>
</organism>
<protein>
    <submittedName>
        <fullName evidence="4">DEAD/DEAH box helicase family protein</fullName>
    </submittedName>
</protein>
<reference evidence="5" key="1">
    <citation type="submission" date="2021-05" db="EMBL/GenBank/DDBJ databases">
        <title>Direct Submission.</title>
        <authorList>
            <person name="Li K."/>
            <person name="Gao J."/>
        </authorList>
    </citation>
    <scope>NUCLEOTIDE SEQUENCE [LARGE SCALE GENOMIC DNA]</scope>
    <source>
        <strain evidence="5">HDS12</strain>
    </source>
</reference>
<dbReference type="CDD" id="cd18799">
    <property type="entry name" value="SF2_C_EcoAI-like"/>
    <property type="match status" value="1"/>
</dbReference>
<keyword evidence="5" id="KW-1185">Reference proteome</keyword>
<dbReference type="Gene3D" id="3.90.1570.30">
    <property type="match status" value="1"/>
</dbReference>
<keyword evidence="1" id="KW-0175">Coiled coil</keyword>
<feature type="compositionally biased region" description="Low complexity" evidence="2">
    <location>
        <begin position="784"/>
        <end position="811"/>
    </location>
</feature>
<dbReference type="PANTHER" id="PTHR47396">
    <property type="entry name" value="TYPE I RESTRICTION ENZYME ECOKI R PROTEIN"/>
    <property type="match status" value="1"/>
</dbReference>
<dbReference type="InterPro" id="IPR001650">
    <property type="entry name" value="Helicase_C-like"/>
</dbReference>
<dbReference type="EMBL" id="CP074132">
    <property type="protein sequence ID" value="QUX29439.1"/>
    <property type="molecule type" value="Genomic_DNA"/>
</dbReference>
<sequence length="1160" mass="130884">MSNFAFLQTEWPELHNEAIRAERLAVADPRVSCFYARRTLELAVNWLYEADDTLRTPYQSDLAARIAEPTMVNLAGPAVRTKMDVIRRQGNAAVHRPGPVSPQDAVRATIELFHVMYWLARNYTRAKDGAPASGLSFDRKLIPTPVPAEVRKKKQAEIQKMAEDFARQQEELARAQRRTKDLDAEILRLRAEIKEAKAANAELPDQHDYDEAKTRTHIIDLLLREAGWALSDPEDREYPLKGLPTPSGEGWADYVLWDDNGKPLAVVEAKRTTRDARDGKQQARAYADALEAKFGQRPVIFYTSGYETFVWDDHFGYPPRQVQGFYTKDELRTLVMRRAGRQALAGVAINSDIVNRHYQSRAVRRVCEAFEEDKQRDALLVMATGSGKTRTVISLVDLLNRAGWIKRVLFLADRQALVNQAHGAFKQHLPSTPVVNLLEEKGADARVYVSTYQTMMGLINDTSDEVRRFGPGYFDLVVVDEAHRSVYHKYGAIFSYFDSLLVGLTATPKDEIDRNTYRLFHLEDGVPTDVYGLEEAVKEDYLVSPTTIDVPLKFPREGIRYDELSEEDKEAWELTEWDDDDGIPDAIAADEVNKHLFNKDTIDKALQTLMRHGAKVEGGERLGKTIVFARNVKHAHFIVDRFQELYPDLGGDFAQVITHSTTYAQSILDKFSRRDSAPHIAVSVDMLDTGVDIPEVLNLVFAKLVRSRTKFWQMIGRGTRKCPDLFGPEDHKTGFLVFDLGRNVEFFNQNLPAAEARVQPSTREKVFRRRAELLYGLDRHSPARESAAAPEEGTAPAPDGSAAASDGPADEAGLRRSLAERLQLEVAGMNSRNVEVRPHLETVEAYQDPAAWRRITEDKRDQLTETLAPLPTAYKEDENSQEAKRFDLLALRLQLGVLEPEPGFDKLRRQVQDIAEALLDPTTLNNPVVARQRELLSDLVSDAWWQDVTLPMLEVMRRRVRGLVRLIPKTRRGIVYSDFEDELGELTRTELSGLDVGGGWTRFEVKVRTYVRNHESDLSVQKLMRNRQLTSADIDHFVRVFLDGGFGTEKDIERAEEEHGGLGLFLRSFSGMERDAVSAAFDGFQAGRKLSANQLRLFKLIVDYVAKNGFLDVGDLYEPPFTSVSPGGPESVFSDAEVDTIQEVLEGFRATALPPERAAG</sequence>
<evidence type="ECO:0000256" key="2">
    <source>
        <dbReference type="SAM" id="MobiDB-lite"/>
    </source>
</evidence>
<evidence type="ECO:0000313" key="5">
    <source>
        <dbReference type="Proteomes" id="UP000678016"/>
    </source>
</evidence>
<dbReference type="SUPFAM" id="SSF52540">
    <property type="entry name" value="P-loop containing nucleoside triphosphate hydrolases"/>
    <property type="match status" value="2"/>
</dbReference>
<feature type="domain" description="Helicase ATP-binding" evidence="3">
    <location>
        <begin position="369"/>
        <end position="526"/>
    </location>
</feature>
<dbReference type="SMART" id="SM00487">
    <property type="entry name" value="DEXDc"/>
    <property type="match status" value="1"/>
</dbReference>
<evidence type="ECO:0000313" key="4">
    <source>
        <dbReference type="EMBL" id="QUX29439.1"/>
    </source>
</evidence>
<dbReference type="Pfam" id="PF13643">
    <property type="entry name" value="DUF4145"/>
    <property type="match status" value="1"/>
</dbReference>
<keyword evidence="4" id="KW-0347">Helicase</keyword>
<dbReference type="InterPro" id="IPR027417">
    <property type="entry name" value="P-loop_NTPase"/>
</dbReference>
<dbReference type="PROSITE" id="PS51192">
    <property type="entry name" value="HELICASE_ATP_BIND_1"/>
    <property type="match status" value="1"/>
</dbReference>
<dbReference type="InterPro" id="IPR025285">
    <property type="entry name" value="DUF4145"/>
</dbReference>
<dbReference type="Proteomes" id="UP000678016">
    <property type="component" value="Chromosome"/>
</dbReference>
<accession>A0ABX8C4W4</accession>
<dbReference type="PANTHER" id="PTHR47396:SF1">
    <property type="entry name" value="ATP-DEPENDENT HELICASE IRC3-RELATED"/>
    <property type="match status" value="1"/>
</dbReference>
<dbReference type="GO" id="GO:0004386">
    <property type="term" value="F:helicase activity"/>
    <property type="evidence" value="ECO:0007669"/>
    <property type="project" value="UniProtKB-KW"/>
</dbReference>
<feature type="coiled-coil region" evidence="1">
    <location>
        <begin position="151"/>
        <end position="199"/>
    </location>
</feature>
<feature type="region of interest" description="Disordered" evidence="2">
    <location>
        <begin position="779"/>
        <end position="813"/>
    </location>
</feature>
<gene>
    <name evidence="4" type="ORF">KGD83_02270</name>
</gene>
<name>A0ABX8C4W4_9ACTN</name>
<dbReference type="InterPro" id="IPR013670">
    <property type="entry name" value="EcoEI_R_C_dom"/>
</dbReference>
<keyword evidence="4" id="KW-0547">Nucleotide-binding</keyword>
<dbReference type="CDD" id="cd18032">
    <property type="entry name" value="DEXHc_RE_I_III_res"/>
    <property type="match status" value="1"/>
</dbReference>
<dbReference type="InterPro" id="IPR014001">
    <property type="entry name" value="Helicase_ATP-bd"/>
</dbReference>
<dbReference type="RefSeq" id="WP_212642298.1">
    <property type="nucleotide sequence ID" value="NZ_CP074132.1"/>
</dbReference>
<dbReference type="Pfam" id="PF04851">
    <property type="entry name" value="ResIII"/>
    <property type="match status" value="1"/>
</dbReference>
<keyword evidence="4" id="KW-0067">ATP-binding</keyword>
<evidence type="ECO:0000259" key="3">
    <source>
        <dbReference type="PROSITE" id="PS51192"/>
    </source>
</evidence>
<dbReference type="Gene3D" id="3.40.50.300">
    <property type="entry name" value="P-loop containing nucleotide triphosphate hydrolases"/>
    <property type="match status" value="2"/>
</dbReference>
<proteinExistence type="predicted"/>
<dbReference type="Pfam" id="PF00271">
    <property type="entry name" value="Helicase_C"/>
    <property type="match status" value="1"/>
</dbReference>
<dbReference type="InterPro" id="IPR006935">
    <property type="entry name" value="Helicase/UvrB_N"/>
</dbReference>
<dbReference type="Pfam" id="PF08463">
    <property type="entry name" value="EcoEI_R_C"/>
    <property type="match status" value="1"/>
</dbReference>